<keyword evidence="1" id="KW-0812">Transmembrane</keyword>
<evidence type="ECO:0000313" key="2">
    <source>
        <dbReference type="EMBL" id="MFL0268945.1"/>
    </source>
</evidence>
<dbReference type="RefSeq" id="WP_406765566.1">
    <property type="nucleotide sequence ID" value="NZ_JBJHZY010000002.1"/>
</dbReference>
<proteinExistence type="predicted"/>
<feature type="transmembrane region" description="Helical" evidence="1">
    <location>
        <begin position="43"/>
        <end position="62"/>
    </location>
</feature>
<accession>A0ABW8TV99</accession>
<evidence type="ECO:0000256" key="1">
    <source>
        <dbReference type="SAM" id="Phobius"/>
    </source>
</evidence>
<keyword evidence="1" id="KW-1133">Transmembrane helix</keyword>
<evidence type="ECO:0008006" key="4">
    <source>
        <dbReference type="Google" id="ProtNLM"/>
    </source>
</evidence>
<keyword evidence="1" id="KW-0472">Membrane</keyword>
<gene>
    <name evidence="2" type="ORF">ACJDUH_12670</name>
</gene>
<organism evidence="2 3">
    <name type="scientific">Candidatus Clostridium radicumherbarum</name>
    <dbReference type="NCBI Taxonomy" id="3381662"/>
    <lineage>
        <taxon>Bacteria</taxon>
        <taxon>Bacillati</taxon>
        <taxon>Bacillota</taxon>
        <taxon>Clostridia</taxon>
        <taxon>Eubacteriales</taxon>
        <taxon>Clostridiaceae</taxon>
        <taxon>Clostridium</taxon>
    </lineage>
</organism>
<feature type="transmembrane region" description="Helical" evidence="1">
    <location>
        <begin position="12"/>
        <end position="31"/>
    </location>
</feature>
<reference evidence="2 3" key="1">
    <citation type="submission" date="2024-11" db="EMBL/GenBank/DDBJ databases">
        <authorList>
            <person name="Heng Y.C."/>
            <person name="Lim A.C.H."/>
            <person name="Lee J.K.Y."/>
            <person name="Kittelmann S."/>
        </authorList>
    </citation>
    <scope>NUCLEOTIDE SEQUENCE [LARGE SCALE GENOMIC DNA]</scope>
    <source>
        <strain evidence="2 3">WILCCON 0202</strain>
    </source>
</reference>
<protein>
    <recommendedName>
        <fullName evidence="4">Tetratricopeptide repeat protein</fullName>
    </recommendedName>
</protein>
<name>A0ABW8TV99_9CLOT</name>
<dbReference type="Proteomes" id="UP001623661">
    <property type="component" value="Unassembled WGS sequence"/>
</dbReference>
<sequence length="258" mass="29933">MEENNLYFLKPWLKILVKVLATLCMLTFVIIYKKNADGNILDIILIIVAIILAVYVYIYFILNKNKKYIYKGFQTETSRELLNYYDNIFSKTNTKISDNDAVLVSCKCLICCFYGEFDKVKQMLNEINWNARNPYVQSQELLVKATVCYLESENYEEGLRLSRLNEKLGNISIPIPGKKIEQSISKTYIIIGELLNGNLDNNLIESLEAYYKKSQIPHKLLIASCLAKVYLKMNMTEKAEDKILYCKQVAPYCKILFN</sequence>
<evidence type="ECO:0000313" key="3">
    <source>
        <dbReference type="Proteomes" id="UP001623661"/>
    </source>
</evidence>
<dbReference type="EMBL" id="JBJHZY010000002">
    <property type="protein sequence ID" value="MFL0268945.1"/>
    <property type="molecule type" value="Genomic_DNA"/>
</dbReference>
<keyword evidence="3" id="KW-1185">Reference proteome</keyword>
<comment type="caution">
    <text evidence="2">The sequence shown here is derived from an EMBL/GenBank/DDBJ whole genome shotgun (WGS) entry which is preliminary data.</text>
</comment>